<dbReference type="CDD" id="cd02440">
    <property type="entry name" value="AdoMet_MTases"/>
    <property type="match status" value="1"/>
</dbReference>
<comment type="similarity">
    <text evidence="1">Belongs to the methyltransferase superfamily. L-isoaspartyl/D-aspartyl protein methyltransferase family.</text>
</comment>
<dbReference type="PANTHER" id="PTHR11579:SF18">
    <property type="entry name" value="PROTEIN-L-ISOASPARTATE O-METHYLTRANSFERASE"/>
    <property type="match status" value="1"/>
</dbReference>
<dbReference type="SUPFAM" id="SSF53335">
    <property type="entry name" value="S-adenosyl-L-methionine-dependent methyltransferases"/>
    <property type="match status" value="1"/>
</dbReference>
<dbReference type="Gene3D" id="3.40.50.150">
    <property type="entry name" value="Vaccinia Virus protein VP39"/>
    <property type="match status" value="1"/>
</dbReference>
<accession>A0ABU3DHX4</accession>
<organism evidence="4 5">
    <name type="scientific">Tropicimonas omnivorans</name>
    <dbReference type="NCBI Taxonomy" id="3075590"/>
    <lineage>
        <taxon>Bacteria</taxon>
        <taxon>Pseudomonadati</taxon>
        <taxon>Pseudomonadota</taxon>
        <taxon>Alphaproteobacteria</taxon>
        <taxon>Rhodobacterales</taxon>
        <taxon>Roseobacteraceae</taxon>
        <taxon>Tropicimonas</taxon>
    </lineage>
</organism>
<name>A0ABU3DHX4_9RHOB</name>
<evidence type="ECO:0000256" key="3">
    <source>
        <dbReference type="ARBA" id="ARBA00030757"/>
    </source>
</evidence>
<dbReference type="EMBL" id="JAVRHL010000003">
    <property type="protein sequence ID" value="MDT0683295.1"/>
    <property type="molecule type" value="Genomic_DNA"/>
</dbReference>
<dbReference type="RefSeq" id="WP_311691705.1">
    <property type="nucleotide sequence ID" value="NZ_JAVRHL010000003.1"/>
</dbReference>
<dbReference type="Proteomes" id="UP001265259">
    <property type="component" value="Unassembled WGS sequence"/>
</dbReference>
<dbReference type="InterPro" id="IPR029063">
    <property type="entry name" value="SAM-dependent_MTases_sf"/>
</dbReference>
<evidence type="ECO:0000256" key="1">
    <source>
        <dbReference type="ARBA" id="ARBA00005369"/>
    </source>
</evidence>
<dbReference type="InterPro" id="IPR000682">
    <property type="entry name" value="PCMT"/>
</dbReference>
<dbReference type="PANTHER" id="PTHR11579">
    <property type="entry name" value="PROTEIN-L-ISOASPARTATE O-METHYLTRANSFERASE"/>
    <property type="match status" value="1"/>
</dbReference>
<gene>
    <name evidence="4" type="ORF">RM543_11400</name>
</gene>
<evidence type="ECO:0000256" key="2">
    <source>
        <dbReference type="ARBA" id="ARBA00013346"/>
    </source>
</evidence>
<dbReference type="Pfam" id="PF01135">
    <property type="entry name" value="PCMT"/>
    <property type="match status" value="1"/>
</dbReference>
<evidence type="ECO:0000313" key="4">
    <source>
        <dbReference type="EMBL" id="MDT0683295.1"/>
    </source>
</evidence>
<comment type="caution">
    <text evidence="4">The sequence shown here is derived from an EMBL/GenBank/DDBJ whole genome shotgun (WGS) entry which is preliminary data.</text>
</comment>
<reference evidence="4 5" key="1">
    <citation type="submission" date="2023-09" db="EMBL/GenBank/DDBJ databases">
        <authorList>
            <person name="Rey-Velasco X."/>
        </authorList>
    </citation>
    <scope>NUCLEOTIDE SEQUENCE [LARGE SCALE GENOMIC DNA]</scope>
    <source>
        <strain evidence="4 5">F158</strain>
    </source>
</reference>
<keyword evidence="5" id="KW-1185">Reference proteome</keyword>
<evidence type="ECO:0000313" key="5">
    <source>
        <dbReference type="Proteomes" id="UP001265259"/>
    </source>
</evidence>
<protein>
    <recommendedName>
        <fullName evidence="2">Protein-L-isoaspartate O-methyltransferase</fullName>
    </recommendedName>
    <alternativeName>
        <fullName evidence="3">Protein L-isoaspartyl methyltransferase</fullName>
    </alternativeName>
</protein>
<sequence length="217" mass="23391">MSTHSTRRTVMVDTQVRPSDVTRYPVIEAMLAVPKELYVPASKRETAYIGENIDLGGDRTILAPRTLSKMLDALDLDTDALVLVVGGAYGYAPAVVARMVEAVIAIEEEPEMVSEAESTLSSEGVDNVAVIEAPLAEGAPQHGPYDAILIEGGVETIPEELLAQLKEEGRIVALFNEGRLGVVRLGLKVDGRISWRDLFNAGAPIMPGFLAERAFVF</sequence>
<proteinExistence type="inferred from homology"/>